<reference evidence="14 15" key="1">
    <citation type="submission" date="2023-10" db="EMBL/GenBank/DDBJ databases">
        <title>Draft Genome Sequence of Candida saopaulonensis from a very Premature Infant with Sepsis.</title>
        <authorList>
            <person name="Ning Y."/>
            <person name="Dai R."/>
            <person name="Xiao M."/>
            <person name="Xu Y."/>
            <person name="Yan Q."/>
            <person name="Zhang L."/>
        </authorList>
    </citation>
    <scope>NUCLEOTIDE SEQUENCE [LARGE SCALE GENOMIC DNA]</scope>
    <source>
        <strain evidence="14 15">19XY460</strain>
    </source>
</reference>
<evidence type="ECO:0000256" key="12">
    <source>
        <dbReference type="SAM" id="MobiDB-lite"/>
    </source>
</evidence>
<dbReference type="RefSeq" id="XP_062876140.1">
    <property type="nucleotide sequence ID" value="XM_063020070.1"/>
</dbReference>
<dbReference type="InterPro" id="IPR003604">
    <property type="entry name" value="Matrin/U1-like-C_Znf_C2H2"/>
</dbReference>
<dbReference type="InterPro" id="IPR051879">
    <property type="entry name" value="C2H2-ZF_Maturation_Protein"/>
</dbReference>
<feature type="coiled-coil region" evidence="11">
    <location>
        <begin position="101"/>
        <end position="128"/>
    </location>
</feature>
<evidence type="ECO:0000256" key="2">
    <source>
        <dbReference type="ARBA" id="ARBA00004496"/>
    </source>
</evidence>
<dbReference type="Gene3D" id="3.30.160.60">
    <property type="entry name" value="Classic Zinc Finger"/>
    <property type="match status" value="1"/>
</dbReference>
<protein>
    <recommendedName>
        <fullName evidence="13">C2H2-type domain-containing protein</fullName>
    </recommendedName>
</protein>
<dbReference type="Proteomes" id="UP001338582">
    <property type="component" value="Chromosome 1"/>
</dbReference>
<proteinExistence type="inferred from homology"/>
<dbReference type="EMBL" id="CP138894">
    <property type="protein sequence ID" value="WPK23754.1"/>
    <property type="molecule type" value="Genomic_DNA"/>
</dbReference>
<comment type="subcellular location">
    <subcellularLocation>
        <location evidence="2">Cytoplasm</location>
    </subcellularLocation>
    <subcellularLocation>
        <location evidence="1">Nucleus</location>
    </subcellularLocation>
</comment>
<accession>A0AAX4H674</accession>
<dbReference type="InterPro" id="IPR013087">
    <property type="entry name" value="Znf_C2H2_type"/>
</dbReference>
<dbReference type="GO" id="GO:0042254">
    <property type="term" value="P:ribosome biogenesis"/>
    <property type="evidence" value="ECO:0007669"/>
    <property type="project" value="UniProtKB-KW"/>
</dbReference>
<organism evidence="14 15">
    <name type="scientific">Australozyma saopauloensis</name>
    <dbReference type="NCBI Taxonomy" id="291208"/>
    <lineage>
        <taxon>Eukaryota</taxon>
        <taxon>Fungi</taxon>
        <taxon>Dikarya</taxon>
        <taxon>Ascomycota</taxon>
        <taxon>Saccharomycotina</taxon>
        <taxon>Pichiomycetes</taxon>
        <taxon>Metschnikowiaceae</taxon>
        <taxon>Australozyma</taxon>
    </lineage>
</organism>
<dbReference type="SUPFAM" id="SSF57667">
    <property type="entry name" value="beta-beta-alpha zinc fingers"/>
    <property type="match status" value="1"/>
</dbReference>
<keyword evidence="11" id="KW-0175">Coiled coil</keyword>
<evidence type="ECO:0000256" key="6">
    <source>
        <dbReference type="ARBA" id="ARBA00022771"/>
    </source>
</evidence>
<evidence type="ECO:0000256" key="4">
    <source>
        <dbReference type="ARBA" id="ARBA00022517"/>
    </source>
</evidence>
<evidence type="ECO:0000256" key="5">
    <source>
        <dbReference type="ARBA" id="ARBA00022723"/>
    </source>
</evidence>
<dbReference type="InterPro" id="IPR022755">
    <property type="entry name" value="Znf_C2H2_jaz"/>
</dbReference>
<keyword evidence="7" id="KW-0862">Zinc</keyword>
<name>A0AAX4H674_9ASCO</name>
<dbReference type="SMART" id="SM00451">
    <property type="entry name" value="ZnF_U1"/>
    <property type="match status" value="1"/>
</dbReference>
<sequence>MGRYSVKRYKTKRRARDLDLVYNDLSSKESILKLKNQPLDETKPGLGQYYCIECAKYFETQPTLDLHRRGKVHKRRAKELKQRPYSPLESQAAAGYNVQRFMESVEKYKQLEQNKKDNQAEYDALVLQRNDTLDAIITGIPSGTLEQDADGKTQAEGQADANVDAEAMTDA</sequence>
<dbReference type="PROSITE" id="PS50157">
    <property type="entry name" value="ZINC_FINGER_C2H2_2"/>
    <property type="match status" value="1"/>
</dbReference>
<keyword evidence="8" id="KW-0539">Nucleus</keyword>
<dbReference type="FunFam" id="3.30.160.60:FF:000299">
    <property type="entry name" value="Zinc finger protein 593"/>
    <property type="match status" value="1"/>
</dbReference>
<dbReference type="GO" id="GO:0005737">
    <property type="term" value="C:cytoplasm"/>
    <property type="evidence" value="ECO:0007669"/>
    <property type="project" value="UniProtKB-SubCell"/>
</dbReference>
<keyword evidence="15" id="KW-1185">Reference proteome</keyword>
<dbReference type="PROSITE" id="PS00028">
    <property type="entry name" value="ZINC_FINGER_C2H2_1"/>
    <property type="match status" value="1"/>
</dbReference>
<evidence type="ECO:0000256" key="8">
    <source>
        <dbReference type="ARBA" id="ARBA00023242"/>
    </source>
</evidence>
<keyword evidence="5" id="KW-0479">Metal-binding</keyword>
<evidence type="ECO:0000256" key="10">
    <source>
        <dbReference type="PROSITE-ProRule" id="PRU00042"/>
    </source>
</evidence>
<evidence type="ECO:0000256" key="7">
    <source>
        <dbReference type="ARBA" id="ARBA00022833"/>
    </source>
</evidence>
<evidence type="ECO:0000313" key="15">
    <source>
        <dbReference type="Proteomes" id="UP001338582"/>
    </source>
</evidence>
<keyword evidence="4" id="KW-0690">Ribosome biogenesis</keyword>
<evidence type="ECO:0000256" key="3">
    <source>
        <dbReference type="ARBA" id="ARBA00022490"/>
    </source>
</evidence>
<evidence type="ECO:0000256" key="9">
    <source>
        <dbReference type="ARBA" id="ARBA00038064"/>
    </source>
</evidence>
<evidence type="ECO:0000313" key="14">
    <source>
        <dbReference type="EMBL" id="WPK23754.1"/>
    </source>
</evidence>
<dbReference type="GeneID" id="88172068"/>
<dbReference type="AlphaFoldDB" id="A0AAX4H674"/>
<dbReference type="PANTHER" id="PTHR46095">
    <property type="entry name" value="ZINC FINGER PROTEIN 593"/>
    <property type="match status" value="1"/>
</dbReference>
<dbReference type="GO" id="GO:0005634">
    <property type="term" value="C:nucleus"/>
    <property type="evidence" value="ECO:0007669"/>
    <property type="project" value="UniProtKB-SubCell"/>
</dbReference>
<keyword evidence="6 10" id="KW-0863">Zinc-finger</keyword>
<keyword evidence="3" id="KW-0963">Cytoplasm</keyword>
<evidence type="ECO:0000259" key="13">
    <source>
        <dbReference type="PROSITE" id="PS50157"/>
    </source>
</evidence>
<dbReference type="GO" id="GO:0003676">
    <property type="term" value="F:nucleic acid binding"/>
    <property type="evidence" value="ECO:0007669"/>
    <property type="project" value="InterPro"/>
</dbReference>
<feature type="region of interest" description="Disordered" evidence="12">
    <location>
        <begin position="142"/>
        <end position="171"/>
    </location>
</feature>
<dbReference type="KEGG" id="asau:88172068"/>
<dbReference type="PANTHER" id="PTHR46095:SF1">
    <property type="entry name" value="ZINC FINGER PROTEIN 593"/>
    <property type="match status" value="1"/>
</dbReference>
<comment type="similarity">
    <text evidence="9">Belongs to the ZNF593/BUD20 C2H2-type zinc-finger protein family.</text>
</comment>
<gene>
    <name evidence="14" type="ORF">PUMCH_001000</name>
</gene>
<evidence type="ECO:0000256" key="11">
    <source>
        <dbReference type="SAM" id="Coils"/>
    </source>
</evidence>
<dbReference type="GO" id="GO:0043021">
    <property type="term" value="F:ribonucleoprotein complex binding"/>
    <property type="evidence" value="ECO:0007669"/>
    <property type="project" value="UniProtKB-ARBA"/>
</dbReference>
<evidence type="ECO:0000256" key="1">
    <source>
        <dbReference type="ARBA" id="ARBA00004123"/>
    </source>
</evidence>
<dbReference type="Pfam" id="PF12171">
    <property type="entry name" value="zf-C2H2_jaz"/>
    <property type="match status" value="1"/>
</dbReference>
<feature type="domain" description="C2H2-type" evidence="13">
    <location>
        <begin position="49"/>
        <end position="78"/>
    </location>
</feature>
<dbReference type="InterPro" id="IPR036236">
    <property type="entry name" value="Znf_C2H2_sf"/>
</dbReference>
<dbReference type="GO" id="GO:0008270">
    <property type="term" value="F:zinc ion binding"/>
    <property type="evidence" value="ECO:0007669"/>
    <property type="project" value="UniProtKB-KW"/>
</dbReference>